<feature type="compositionally biased region" description="Basic residues" evidence="1">
    <location>
        <begin position="78"/>
        <end position="90"/>
    </location>
</feature>
<gene>
    <name evidence="2" type="ORF">EJ08DRAFT_321851</name>
</gene>
<evidence type="ECO:0000313" key="3">
    <source>
        <dbReference type="Proteomes" id="UP000800235"/>
    </source>
</evidence>
<reference evidence="2" key="1">
    <citation type="journal article" date="2020" name="Stud. Mycol.">
        <title>101 Dothideomycetes genomes: a test case for predicting lifestyles and emergence of pathogens.</title>
        <authorList>
            <person name="Haridas S."/>
            <person name="Albert R."/>
            <person name="Binder M."/>
            <person name="Bloem J."/>
            <person name="Labutti K."/>
            <person name="Salamov A."/>
            <person name="Andreopoulos B."/>
            <person name="Baker S."/>
            <person name="Barry K."/>
            <person name="Bills G."/>
            <person name="Bluhm B."/>
            <person name="Cannon C."/>
            <person name="Castanera R."/>
            <person name="Culley D."/>
            <person name="Daum C."/>
            <person name="Ezra D."/>
            <person name="Gonzalez J."/>
            <person name="Henrissat B."/>
            <person name="Kuo A."/>
            <person name="Liang C."/>
            <person name="Lipzen A."/>
            <person name="Lutzoni F."/>
            <person name="Magnuson J."/>
            <person name="Mondo S."/>
            <person name="Nolan M."/>
            <person name="Ohm R."/>
            <person name="Pangilinan J."/>
            <person name="Park H.-J."/>
            <person name="Ramirez L."/>
            <person name="Alfaro M."/>
            <person name="Sun H."/>
            <person name="Tritt A."/>
            <person name="Yoshinaga Y."/>
            <person name="Zwiers L.-H."/>
            <person name="Turgeon B."/>
            <person name="Goodwin S."/>
            <person name="Spatafora J."/>
            <person name="Crous P."/>
            <person name="Grigoriev I."/>
        </authorList>
    </citation>
    <scope>NUCLEOTIDE SEQUENCE</scope>
    <source>
        <strain evidence="2">CBS 130266</strain>
    </source>
</reference>
<dbReference type="Proteomes" id="UP000800235">
    <property type="component" value="Unassembled WGS sequence"/>
</dbReference>
<dbReference type="AlphaFoldDB" id="A0A9P4NMP4"/>
<feature type="region of interest" description="Disordered" evidence="1">
    <location>
        <begin position="78"/>
        <end position="104"/>
    </location>
</feature>
<organism evidence="2 3">
    <name type="scientific">Tothia fuscella</name>
    <dbReference type="NCBI Taxonomy" id="1048955"/>
    <lineage>
        <taxon>Eukaryota</taxon>
        <taxon>Fungi</taxon>
        <taxon>Dikarya</taxon>
        <taxon>Ascomycota</taxon>
        <taxon>Pezizomycotina</taxon>
        <taxon>Dothideomycetes</taxon>
        <taxon>Pleosporomycetidae</taxon>
        <taxon>Venturiales</taxon>
        <taxon>Cylindrosympodiaceae</taxon>
        <taxon>Tothia</taxon>
    </lineage>
</organism>
<sequence length="104" mass="11928">MLVLFKLTNSTGLSLQYPLASGLHPAREEPPVQKPLTLTSICSSLEKCKSPLLVPSSQIASARQKRLHILPPLHPLHQRLHLRKRTHHHPWVPPEDRREKRRPP</sequence>
<evidence type="ECO:0000256" key="1">
    <source>
        <dbReference type="SAM" id="MobiDB-lite"/>
    </source>
</evidence>
<dbReference type="EMBL" id="MU007054">
    <property type="protein sequence ID" value="KAF2428620.1"/>
    <property type="molecule type" value="Genomic_DNA"/>
</dbReference>
<comment type="caution">
    <text evidence="2">The sequence shown here is derived from an EMBL/GenBank/DDBJ whole genome shotgun (WGS) entry which is preliminary data.</text>
</comment>
<keyword evidence="3" id="KW-1185">Reference proteome</keyword>
<proteinExistence type="predicted"/>
<protein>
    <submittedName>
        <fullName evidence="2">Uncharacterized protein</fullName>
    </submittedName>
</protein>
<accession>A0A9P4NMP4</accession>
<evidence type="ECO:0000313" key="2">
    <source>
        <dbReference type="EMBL" id="KAF2428620.1"/>
    </source>
</evidence>
<name>A0A9P4NMP4_9PEZI</name>